<evidence type="ECO:0000313" key="5">
    <source>
        <dbReference type="EMBL" id="KAK1441836.1"/>
    </source>
</evidence>
<organism evidence="5 6">
    <name type="scientific">Babesia gibsoni</name>
    <dbReference type="NCBI Taxonomy" id="33632"/>
    <lineage>
        <taxon>Eukaryota</taxon>
        <taxon>Sar</taxon>
        <taxon>Alveolata</taxon>
        <taxon>Apicomplexa</taxon>
        <taxon>Aconoidasida</taxon>
        <taxon>Piroplasmida</taxon>
        <taxon>Babesiidae</taxon>
        <taxon>Babesia</taxon>
    </lineage>
</organism>
<dbReference type="CDD" id="cd00201">
    <property type="entry name" value="WW"/>
    <property type="match status" value="1"/>
</dbReference>
<feature type="domain" description="RRM" evidence="4">
    <location>
        <begin position="8"/>
        <end position="76"/>
    </location>
</feature>
<evidence type="ECO:0000259" key="3">
    <source>
        <dbReference type="PROSITE" id="PS50020"/>
    </source>
</evidence>
<dbReference type="Gene3D" id="2.20.70.10">
    <property type="match status" value="1"/>
</dbReference>
<feature type="domain" description="RRM" evidence="4">
    <location>
        <begin position="161"/>
        <end position="238"/>
    </location>
</feature>
<feature type="region of interest" description="Disordered" evidence="2">
    <location>
        <begin position="301"/>
        <end position="342"/>
    </location>
</feature>
<dbReference type="Gene3D" id="3.30.70.330">
    <property type="match status" value="2"/>
</dbReference>
<dbReference type="Pfam" id="PF00397">
    <property type="entry name" value="WW"/>
    <property type="match status" value="1"/>
</dbReference>
<keyword evidence="6" id="KW-1185">Reference proteome</keyword>
<dbReference type="SMART" id="SM00456">
    <property type="entry name" value="WW"/>
    <property type="match status" value="1"/>
</dbReference>
<reference evidence="5" key="1">
    <citation type="submission" date="2023-08" db="EMBL/GenBank/DDBJ databases">
        <title>Draft sequence of the Babesia gibsoni genome.</title>
        <authorList>
            <person name="Yamagishi J.Y."/>
            <person name="Xuan X.X."/>
        </authorList>
    </citation>
    <scope>NUCLEOTIDE SEQUENCE</scope>
    <source>
        <strain evidence="5">Azabu</strain>
    </source>
</reference>
<dbReference type="CDD" id="cd00590">
    <property type="entry name" value="RRM_SF"/>
    <property type="match status" value="1"/>
</dbReference>
<feature type="compositionally biased region" description="Polar residues" evidence="2">
    <location>
        <begin position="301"/>
        <end position="314"/>
    </location>
</feature>
<keyword evidence="1" id="KW-0694">RNA-binding</keyword>
<dbReference type="InterPro" id="IPR001202">
    <property type="entry name" value="WW_dom"/>
</dbReference>
<dbReference type="Pfam" id="PF00076">
    <property type="entry name" value="RRM_1"/>
    <property type="match status" value="2"/>
</dbReference>
<name>A0AAD8LN77_BABGI</name>
<dbReference type="InterPro" id="IPR012677">
    <property type="entry name" value="Nucleotide-bd_a/b_plait_sf"/>
</dbReference>
<dbReference type="SMART" id="SM00360">
    <property type="entry name" value="RRM"/>
    <property type="match status" value="2"/>
</dbReference>
<evidence type="ECO:0000256" key="2">
    <source>
        <dbReference type="SAM" id="MobiDB-lite"/>
    </source>
</evidence>
<dbReference type="SUPFAM" id="SSF51045">
    <property type="entry name" value="WW domain"/>
    <property type="match status" value="1"/>
</dbReference>
<accession>A0AAD8LN77</accession>
<evidence type="ECO:0000259" key="4">
    <source>
        <dbReference type="PROSITE" id="PS50102"/>
    </source>
</evidence>
<dbReference type="PANTHER" id="PTHR48034">
    <property type="entry name" value="TRANSFORMER-2 SEX-DETERMINING PROTEIN-RELATED"/>
    <property type="match status" value="1"/>
</dbReference>
<proteinExistence type="predicted"/>
<evidence type="ECO:0000313" key="6">
    <source>
        <dbReference type="Proteomes" id="UP001230268"/>
    </source>
</evidence>
<gene>
    <name evidence="5" type="ORF">BgAZ_501680</name>
</gene>
<dbReference type="PROSITE" id="PS50102">
    <property type="entry name" value="RRM"/>
    <property type="match status" value="2"/>
</dbReference>
<dbReference type="Proteomes" id="UP001230268">
    <property type="component" value="Unassembled WGS sequence"/>
</dbReference>
<comment type="caution">
    <text evidence="5">The sequence shown here is derived from an EMBL/GenBank/DDBJ whole genome shotgun (WGS) entry which is preliminary data.</text>
</comment>
<dbReference type="InterPro" id="IPR050441">
    <property type="entry name" value="RBM"/>
</dbReference>
<dbReference type="PROSITE" id="PS50020">
    <property type="entry name" value="WW_DOMAIN_2"/>
    <property type="match status" value="1"/>
</dbReference>
<dbReference type="SUPFAM" id="SSF54928">
    <property type="entry name" value="RNA-binding domain, RBD"/>
    <property type="match status" value="1"/>
</dbReference>
<dbReference type="CDD" id="cd12362">
    <property type="entry name" value="RRM3_CELF1-6"/>
    <property type="match status" value="1"/>
</dbReference>
<dbReference type="InterPro" id="IPR036020">
    <property type="entry name" value="WW_dom_sf"/>
</dbReference>
<protein>
    <submittedName>
        <fullName evidence="5">RNA-binding domain RBD containing protein</fullName>
    </submittedName>
</protein>
<dbReference type="EMBL" id="JAVEPI010000005">
    <property type="protein sequence ID" value="KAK1441836.1"/>
    <property type="molecule type" value="Genomic_DNA"/>
</dbReference>
<dbReference type="InterPro" id="IPR035979">
    <property type="entry name" value="RBD_domain_sf"/>
</dbReference>
<feature type="compositionally biased region" description="Basic and acidic residues" evidence="2">
    <location>
        <begin position="328"/>
        <end position="342"/>
    </location>
</feature>
<dbReference type="PROSITE" id="PS01159">
    <property type="entry name" value="WW_DOMAIN_1"/>
    <property type="match status" value="1"/>
</dbReference>
<evidence type="ECO:0000256" key="1">
    <source>
        <dbReference type="PROSITE-ProRule" id="PRU00176"/>
    </source>
</evidence>
<feature type="domain" description="WW" evidence="3">
    <location>
        <begin position="106"/>
        <end position="139"/>
    </location>
</feature>
<dbReference type="AlphaFoldDB" id="A0AAD8LN77"/>
<dbReference type="InterPro" id="IPR000504">
    <property type="entry name" value="RRM_dom"/>
</dbReference>
<dbReference type="GO" id="GO:0003723">
    <property type="term" value="F:RNA binding"/>
    <property type="evidence" value="ECO:0007669"/>
    <property type="project" value="UniProtKB-UniRule"/>
</dbReference>
<sequence>MAYKRSNAKVFIGFIPANITEERLRRELTKYGKLATMFYMPDISHQSKGWAFVTFDDKACGMRAIEAIDGKAYFEGSEDLCKAFFVSSKKQPDYMRETRSAYTGPIMLPGYWQQFTTSEGVVYYYNCKTGQSQWERPPEAGYEEPEYKPAAPAAGFGPPGANLFVFHLPSDWDDVDLIRHFKSFGSVISARVQKDSSGRNRGFGFISYDNPLSAISAIKHMNGFSVSGKYLKVQLKKGEERYVPLNSSSSNGMDSEFDTGSDYNGTIGNTRLSGVGRNSLSTSLSTSWRLDSWESSRILSQQDGNSSTTYTEYQSPYLVKGSPTSHVTPRETYTRRDLNRGI</sequence>